<dbReference type="RefSeq" id="WP_186881628.1">
    <property type="nucleotide sequence ID" value="NZ_JACOGG010000011.1"/>
</dbReference>
<keyword evidence="1" id="KW-0732">Signal</keyword>
<protein>
    <submittedName>
        <fullName evidence="2">Uncharacterized protein</fullName>
    </submittedName>
</protein>
<evidence type="ECO:0000313" key="2">
    <source>
        <dbReference type="EMBL" id="MBC3936070.1"/>
    </source>
</evidence>
<feature type="signal peptide" evidence="1">
    <location>
        <begin position="1"/>
        <end position="26"/>
    </location>
</feature>
<evidence type="ECO:0000256" key="1">
    <source>
        <dbReference type="SAM" id="SignalP"/>
    </source>
</evidence>
<evidence type="ECO:0000313" key="3">
    <source>
        <dbReference type="Proteomes" id="UP000612361"/>
    </source>
</evidence>
<gene>
    <name evidence="2" type="ORF">H8K47_11910</name>
</gene>
<dbReference type="AlphaFoldDB" id="A0A923I486"/>
<comment type="caution">
    <text evidence="2">The sequence shown here is derived from an EMBL/GenBank/DDBJ whole genome shotgun (WGS) entry which is preliminary data.</text>
</comment>
<organism evidence="2 3">
    <name type="scientific">Undibacterium rugosum</name>
    <dbReference type="NCBI Taxonomy" id="2762291"/>
    <lineage>
        <taxon>Bacteria</taxon>
        <taxon>Pseudomonadati</taxon>
        <taxon>Pseudomonadota</taxon>
        <taxon>Betaproteobacteria</taxon>
        <taxon>Burkholderiales</taxon>
        <taxon>Oxalobacteraceae</taxon>
        <taxon>Undibacterium</taxon>
    </lineage>
</organism>
<feature type="chain" id="PRO_5036919047" evidence="1">
    <location>
        <begin position="27"/>
        <end position="128"/>
    </location>
</feature>
<dbReference type="EMBL" id="JACOGG010000011">
    <property type="protein sequence ID" value="MBC3936070.1"/>
    <property type="molecule type" value="Genomic_DNA"/>
</dbReference>
<keyword evidence="3" id="KW-1185">Reference proteome</keyword>
<dbReference type="Proteomes" id="UP000612361">
    <property type="component" value="Unassembled WGS sequence"/>
</dbReference>
<accession>A0A923I486</accession>
<name>A0A923I486_9BURK</name>
<reference evidence="2" key="1">
    <citation type="submission" date="2020-08" db="EMBL/GenBank/DDBJ databases">
        <title>Novel species isolated from subtropical streams in China.</title>
        <authorList>
            <person name="Lu H."/>
        </authorList>
    </citation>
    <scope>NUCLEOTIDE SEQUENCE</scope>
    <source>
        <strain evidence="2">CY7W</strain>
    </source>
</reference>
<proteinExistence type="predicted"/>
<sequence length="128" mass="14201">MKTLSSLAGRLGLLVCLLFLGASAFAQMTTERQFPPGTKRGVLDMSRYPDVRLDGKARFLSPGARIFNNENLLVLPSTLDAPKIIVNYTENTMGDIDKVWILTTAEMPKVLPKPEVWAPIPFKNPEVK</sequence>